<dbReference type="STRING" id="37546.A0A1B0FCY8"/>
<evidence type="ECO:0000313" key="5">
    <source>
        <dbReference type="Proteomes" id="UP000092444"/>
    </source>
</evidence>
<dbReference type="AlphaFoldDB" id="A0A1B0FCY8"/>
<feature type="compositionally biased region" description="Low complexity" evidence="1">
    <location>
        <begin position="799"/>
        <end position="823"/>
    </location>
</feature>
<dbReference type="CDD" id="cd20380">
    <property type="entry name" value="Tudor_TDRD13-like"/>
    <property type="match status" value="1"/>
</dbReference>
<feature type="region of interest" description="Disordered" evidence="1">
    <location>
        <begin position="790"/>
        <end position="823"/>
    </location>
</feature>
<evidence type="ECO:0000259" key="3">
    <source>
        <dbReference type="PROSITE" id="PS50802"/>
    </source>
</evidence>
<feature type="domain" description="OTU" evidence="3">
    <location>
        <begin position="30"/>
        <end position="152"/>
    </location>
</feature>
<dbReference type="EMBL" id="CCAG010023223">
    <property type="status" value="NOT_ANNOTATED_CDS"/>
    <property type="molecule type" value="Genomic_DNA"/>
</dbReference>
<keyword evidence="5" id="KW-1185">Reference proteome</keyword>
<dbReference type="SUPFAM" id="SSF54001">
    <property type="entry name" value="Cysteine proteinases"/>
    <property type="match status" value="1"/>
</dbReference>
<dbReference type="EMBL" id="CCAG010023222">
    <property type="status" value="NOT_ANNOTATED_CDS"/>
    <property type="molecule type" value="Genomic_DNA"/>
</dbReference>
<keyword evidence="2" id="KW-1133">Transmembrane helix</keyword>
<dbReference type="Pfam" id="PF02338">
    <property type="entry name" value="OTU"/>
    <property type="match status" value="1"/>
</dbReference>
<organism evidence="4 5">
    <name type="scientific">Glossina morsitans morsitans</name>
    <name type="common">Savannah tsetse fly</name>
    <dbReference type="NCBI Taxonomy" id="37546"/>
    <lineage>
        <taxon>Eukaryota</taxon>
        <taxon>Metazoa</taxon>
        <taxon>Ecdysozoa</taxon>
        <taxon>Arthropoda</taxon>
        <taxon>Hexapoda</taxon>
        <taxon>Insecta</taxon>
        <taxon>Pterygota</taxon>
        <taxon>Neoptera</taxon>
        <taxon>Endopterygota</taxon>
        <taxon>Diptera</taxon>
        <taxon>Brachycera</taxon>
        <taxon>Muscomorpha</taxon>
        <taxon>Hippoboscoidea</taxon>
        <taxon>Glossinidae</taxon>
        <taxon>Glossina</taxon>
    </lineage>
</organism>
<dbReference type="PROSITE" id="PS50802">
    <property type="entry name" value="OTU"/>
    <property type="match status" value="1"/>
</dbReference>
<feature type="region of interest" description="Disordered" evidence="1">
    <location>
        <begin position="898"/>
        <end position="918"/>
    </location>
</feature>
<dbReference type="GO" id="GO:0061578">
    <property type="term" value="F:K63-linked deubiquitinase activity"/>
    <property type="evidence" value="ECO:0007669"/>
    <property type="project" value="TreeGrafter"/>
</dbReference>
<dbReference type="Proteomes" id="UP000092444">
    <property type="component" value="Unassembled WGS sequence"/>
</dbReference>
<feature type="transmembrane region" description="Helical" evidence="2">
    <location>
        <begin position="1130"/>
        <end position="1149"/>
    </location>
</feature>
<dbReference type="Gene3D" id="3.90.70.80">
    <property type="match status" value="1"/>
</dbReference>
<dbReference type="PANTHER" id="PTHR12419">
    <property type="entry name" value="OTU DOMAIN CONTAINING PROTEIN"/>
    <property type="match status" value="1"/>
</dbReference>
<dbReference type="InterPro" id="IPR003323">
    <property type="entry name" value="OTU_dom"/>
</dbReference>
<evidence type="ECO:0000256" key="1">
    <source>
        <dbReference type="SAM" id="MobiDB-lite"/>
    </source>
</evidence>
<sequence length="1179" mass="135004">MKYLLHNYSYDNGSRQAPDPIDQFLEGHNYYRKHTARDASCLFRVISEQIYDSQLHHLAIREMCVSYMRKHWQFFQRLVERDFDEYLDDMSKSKTYGTLLELQAAGRLFQRNIILFEPFNLGNHFNEYRVYYDSVFRVFYTPERHFDSVFTAEYIREAAICQSICYEIIYKDLFKLPDVTFAVEQMLHAAGFENVGCFTHDGDDGYCVNMSLTDGRFFQFDLPQNTNCILENYKYCHFHYANFPRFSQDLLNQIKQTKCDQHENSLLIRTTESFLTRNDISCVRQLLQEGITPFPYKVAKALDSNMYRNIEFDTWSEIRKEVKLQNWYNGDSNFKVGAKCHVKLCKSGEGTFTCHIQEMAVDKGYCVVFVEQLGEKRIVPYESLSPLPPDQFKPWSLPYRFQRQMKKYSSLRFTRHCNYHFKVGKDEGFADCNDLKSELCCYKAGLAIENDKSLQRQCRNSKYKLNQYTHLENFRTHAMEYCTMPLAINMHPRNDEGNKKPSNANDLYRAPAYSSPSHFPMEPKDDTTENALVFAGHSNLASCEFEQQVAGPGPIHMPDVQCFYHPLQPYAGVMPEEYPGYAYECNMPPVPMQPSSFVPIVNGAPGPLYYVCNSAANVYMSPTLSMQSPILPPPTGPKLLLPSNSYHNSAPSFIPNSEASVTTKINQSVVSHPNVSPPTSQSVTVQQNSSNNPIINYRINFDAKRSVKADGGDLPTNIATLRHFYNLGIYYYHKYLKRNNSDGKSCPFATAYVKLINLCLYAYLVEFKEHVNKTSGELRNWKRRENVNQAIETNQVDSNNNIKYPNNNNKYNNNNNNNNNNNKANQQRRFISRYFNNRNRHGGSAPSNKSTAKQSTPSLHNSFPNQSNSNSSKNSSASSVQNIPVETVPKLTQNPKYMQQATHPSAKDQSSMSGFDSNSATEFGVENFNKATFHGQYGPCSFNINNEQYGENRTVGNYLPPSTTHARTFVQMQMTPAPCNFQLPGVGIHPSVITPPDEHAGSSLSNVTMSLSSSENANLQCTYPPPPVPLVYPSCVMPASLSTTNPKSLPLDGGVNIANGPNIMAPHHSPLAHMGAPQFTHTRTHTHTHIYIYIYMHIYIHAYIHSGTHSILLHINAYFINIKSLNFISLLYYFEYLSISIYIYIFFFFSRFIDNSISSKTFSTIINIYIYIYIYYILI</sequence>
<accession>A0A1B0FCY8</accession>
<dbReference type="CDD" id="cd22753">
    <property type="entry name" value="OTU_ALG13-like"/>
    <property type="match status" value="1"/>
</dbReference>
<protein>
    <recommendedName>
        <fullName evidence="3">OTU domain-containing protein</fullName>
    </recommendedName>
</protein>
<evidence type="ECO:0000313" key="4">
    <source>
        <dbReference type="EnsemblMetazoa" id="GMOY001454-PA"/>
    </source>
</evidence>
<evidence type="ECO:0000256" key="2">
    <source>
        <dbReference type="SAM" id="Phobius"/>
    </source>
</evidence>
<reference evidence="4" key="1">
    <citation type="submission" date="2020-05" db="UniProtKB">
        <authorList>
            <consortium name="EnsemblMetazoa"/>
        </authorList>
    </citation>
    <scope>IDENTIFICATION</scope>
    <source>
        <strain evidence="4">Yale</strain>
    </source>
</reference>
<feature type="transmembrane region" description="Helical" evidence="2">
    <location>
        <begin position="1161"/>
        <end position="1178"/>
    </location>
</feature>
<dbReference type="VEuPathDB" id="VectorBase:GMOY001454"/>
<dbReference type="EnsemblMetazoa" id="GMOY001454-RA">
    <property type="protein sequence ID" value="GMOY001454-PA"/>
    <property type="gene ID" value="GMOY001454"/>
</dbReference>
<dbReference type="InterPro" id="IPR050704">
    <property type="entry name" value="Peptidase_C85-like"/>
</dbReference>
<dbReference type="InterPro" id="IPR049769">
    <property type="entry name" value="OTU_OTU"/>
</dbReference>
<feature type="region of interest" description="Disordered" evidence="1">
    <location>
        <begin position="837"/>
        <end position="881"/>
    </location>
</feature>
<name>A0A1B0FCY8_GLOMM</name>
<feature type="compositionally biased region" description="Low complexity" evidence="1">
    <location>
        <begin position="861"/>
        <end position="879"/>
    </location>
</feature>
<keyword evidence="2" id="KW-0472">Membrane</keyword>
<proteinExistence type="predicted"/>
<dbReference type="GO" id="GO:0016579">
    <property type="term" value="P:protein deubiquitination"/>
    <property type="evidence" value="ECO:0007669"/>
    <property type="project" value="TreeGrafter"/>
</dbReference>
<dbReference type="InterPro" id="IPR049770">
    <property type="entry name" value="OTU_Tudor"/>
</dbReference>
<keyword evidence="2" id="KW-0812">Transmembrane</keyword>
<dbReference type="PANTHER" id="PTHR12419:SF115">
    <property type="entry name" value="PROTEIN OVARIAN TUMOR LOCUS-RELATED"/>
    <property type="match status" value="1"/>
</dbReference>
<feature type="compositionally biased region" description="Polar residues" evidence="1">
    <location>
        <begin position="845"/>
        <end position="860"/>
    </location>
</feature>
<dbReference type="GO" id="GO:0004843">
    <property type="term" value="F:cysteine-type deubiquitinase activity"/>
    <property type="evidence" value="ECO:0007669"/>
    <property type="project" value="TreeGrafter"/>
</dbReference>
<dbReference type="InterPro" id="IPR038765">
    <property type="entry name" value="Papain-like_cys_pep_sf"/>
</dbReference>